<evidence type="ECO:0000256" key="5">
    <source>
        <dbReference type="ARBA" id="ARBA00022729"/>
    </source>
</evidence>
<evidence type="ECO:0000313" key="10">
    <source>
        <dbReference type="Proteomes" id="UP000184073"/>
    </source>
</evidence>
<dbReference type="InterPro" id="IPR051563">
    <property type="entry name" value="Glycosyl_Hydrolase_51"/>
</dbReference>
<protein>
    <recommendedName>
        <fullName evidence="4">non-reducing end alpha-L-arabinofuranosidase</fullName>
        <ecNumber evidence="4">3.2.1.55</ecNumber>
    </recommendedName>
</protein>
<name>A0A1L9PDZ7_ASPVE</name>
<dbReference type="SMART" id="SM00813">
    <property type="entry name" value="Alpha-L-AF_C"/>
    <property type="match status" value="1"/>
</dbReference>
<feature type="domain" description="Alpha-L-arabinofuranosidase C-terminal" evidence="8">
    <location>
        <begin position="449"/>
        <end position="629"/>
    </location>
</feature>
<dbReference type="AlphaFoldDB" id="A0A1L9PDZ7"/>
<dbReference type="Gene3D" id="2.60.120.260">
    <property type="entry name" value="Galactose-binding domain-like"/>
    <property type="match status" value="1"/>
</dbReference>
<evidence type="ECO:0000256" key="4">
    <source>
        <dbReference type="ARBA" id="ARBA00012670"/>
    </source>
</evidence>
<comment type="catalytic activity">
    <reaction evidence="1">
        <text>Hydrolysis of terminal non-reducing alpha-L-arabinofuranoside residues in alpha-L-arabinosides.</text>
        <dbReference type="EC" id="3.2.1.55"/>
    </reaction>
</comment>
<keyword evidence="6" id="KW-0378">Hydrolase</keyword>
<dbReference type="Gene3D" id="3.20.20.80">
    <property type="entry name" value="Glycosidases"/>
    <property type="match status" value="1"/>
</dbReference>
<accession>A0A1L9PDZ7</accession>
<gene>
    <name evidence="9" type="ORF">ASPVEDRAFT_163887</name>
</gene>
<dbReference type="GeneID" id="63724133"/>
<dbReference type="RefSeq" id="XP_040665516.1">
    <property type="nucleotide sequence ID" value="XM_040808622.1"/>
</dbReference>
<dbReference type="PANTHER" id="PTHR31776">
    <property type="entry name" value="ALPHA-L-ARABINOFURANOSIDASE 1"/>
    <property type="match status" value="1"/>
</dbReference>
<dbReference type="Gene3D" id="2.60.40.1180">
    <property type="entry name" value="Golgi alpha-mannosidase II"/>
    <property type="match status" value="1"/>
</dbReference>
<evidence type="ECO:0000256" key="7">
    <source>
        <dbReference type="ARBA" id="ARBA00023180"/>
    </source>
</evidence>
<organism evidence="9 10">
    <name type="scientific">Aspergillus versicolor CBS 583.65</name>
    <dbReference type="NCBI Taxonomy" id="1036611"/>
    <lineage>
        <taxon>Eukaryota</taxon>
        <taxon>Fungi</taxon>
        <taxon>Dikarya</taxon>
        <taxon>Ascomycota</taxon>
        <taxon>Pezizomycotina</taxon>
        <taxon>Eurotiomycetes</taxon>
        <taxon>Eurotiomycetidae</taxon>
        <taxon>Eurotiales</taxon>
        <taxon>Aspergillaceae</taxon>
        <taxon>Aspergillus</taxon>
        <taxon>Aspergillus subgen. Nidulantes</taxon>
    </lineage>
</organism>
<dbReference type="EC" id="3.2.1.55" evidence="4"/>
<dbReference type="GO" id="GO:0046373">
    <property type="term" value="P:L-arabinose metabolic process"/>
    <property type="evidence" value="ECO:0007669"/>
    <property type="project" value="InterPro"/>
</dbReference>
<comment type="pathway">
    <text evidence="2">Glycan metabolism; L-arabinan degradation.</text>
</comment>
<dbReference type="EMBL" id="KV878127">
    <property type="protein sequence ID" value="OJI99753.1"/>
    <property type="molecule type" value="Genomic_DNA"/>
</dbReference>
<keyword evidence="7" id="KW-0325">Glycoprotein</keyword>
<evidence type="ECO:0000256" key="6">
    <source>
        <dbReference type="ARBA" id="ARBA00022801"/>
    </source>
</evidence>
<evidence type="ECO:0000259" key="8">
    <source>
        <dbReference type="SMART" id="SM00813"/>
    </source>
</evidence>
<dbReference type="InterPro" id="IPR010720">
    <property type="entry name" value="Alpha-L-AF_C"/>
</dbReference>
<evidence type="ECO:0000313" key="9">
    <source>
        <dbReference type="EMBL" id="OJI99753.1"/>
    </source>
</evidence>
<dbReference type="InterPro" id="IPR055235">
    <property type="entry name" value="ASD1_cat"/>
</dbReference>
<dbReference type="VEuPathDB" id="FungiDB:ASPVEDRAFT_163887"/>
<evidence type="ECO:0000256" key="2">
    <source>
        <dbReference type="ARBA" id="ARBA00004834"/>
    </source>
</evidence>
<dbReference type="STRING" id="1036611.A0A1L9PDZ7"/>
<keyword evidence="5" id="KW-0732">Signal</keyword>
<sequence length="636" mass="70871">MKTEAWTQILHTLATITRQAGEEIVERITTPVNLTVLPDGGNQSSPHLWGIMFEEMDHSGDGGIHGNLLQNNGFQGSDTGLTGYKAIGNAHISESNTPLSDAITSTLALSVRSDATGFVGFANTGYKGVPVLDATYSSTFWMKGEYDGTVMLRLVNSEDGTVYASHNVTVEKSRQEFEEYHATFEADASPTGDNEWQLLVDAEKAKGHILRFGLVQLFPPTWNDRANGLRADIIQPIYDLNPKFLRFPGGNNIEGIDVDSRWKWNETIGPVVNRPGRDTPWHYPNTDALGLDEYLWWCEDMGMTPVLTVWDGKSYDEILSGDDLHPYLDDILDELEYLLGPTNSTYGSLRAENGREEPWPVQYIEIGNEDDYTGGCATYPDRLIQIYNTIHDAYPNLTLIVDNMNPNCLPEEPLPDVMYDFHYYRTPDVLVDMFNYWDNQPRDQPVIVGEFGCRNHSDPDGLFWAFVKGSCSEAVHMIGMERNSDAVLMAAYAPLLQHFGYMQWSPTLFGFDSNPDSLTLSTSYYVQKMFATNHGTKIHPVESDSGFGPIYWVASSNDTHYQIKLANYNPENHTVNVQVPGAKNETGSLEMLAGEENASNQPHDIVVTPTVDEIKNGSAGFTVHMPPYGVAVLVVS</sequence>
<dbReference type="SUPFAM" id="SSF51445">
    <property type="entry name" value="(Trans)glycosidases"/>
    <property type="match status" value="1"/>
</dbReference>
<evidence type="ECO:0000256" key="3">
    <source>
        <dbReference type="ARBA" id="ARBA00007186"/>
    </source>
</evidence>
<dbReference type="Proteomes" id="UP000184073">
    <property type="component" value="Unassembled WGS sequence"/>
</dbReference>
<dbReference type="Pfam" id="PF22848">
    <property type="entry name" value="ASD1_dom"/>
    <property type="match status" value="1"/>
</dbReference>
<dbReference type="InterPro" id="IPR017853">
    <property type="entry name" value="GH"/>
</dbReference>
<reference evidence="10" key="1">
    <citation type="journal article" date="2017" name="Genome Biol.">
        <title>Comparative genomics reveals high biological diversity and specific adaptations in the industrially and medically important fungal genus Aspergillus.</title>
        <authorList>
            <person name="de Vries R.P."/>
            <person name="Riley R."/>
            <person name="Wiebenga A."/>
            <person name="Aguilar-Osorio G."/>
            <person name="Amillis S."/>
            <person name="Uchima C.A."/>
            <person name="Anderluh G."/>
            <person name="Asadollahi M."/>
            <person name="Askin M."/>
            <person name="Barry K."/>
            <person name="Battaglia E."/>
            <person name="Bayram O."/>
            <person name="Benocci T."/>
            <person name="Braus-Stromeyer S.A."/>
            <person name="Caldana C."/>
            <person name="Canovas D."/>
            <person name="Cerqueira G.C."/>
            <person name="Chen F."/>
            <person name="Chen W."/>
            <person name="Choi C."/>
            <person name="Clum A."/>
            <person name="Dos Santos R.A."/>
            <person name="Damasio A.R."/>
            <person name="Diallinas G."/>
            <person name="Emri T."/>
            <person name="Fekete E."/>
            <person name="Flipphi M."/>
            <person name="Freyberg S."/>
            <person name="Gallo A."/>
            <person name="Gournas C."/>
            <person name="Habgood R."/>
            <person name="Hainaut M."/>
            <person name="Harispe M.L."/>
            <person name="Henrissat B."/>
            <person name="Hilden K.S."/>
            <person name="Hope R."/>
            <person name="Hossain A."/>
            <person name="Karabika E."/>
            <person name="Karaffa L."/>
            <person name="Karanyi Z."/>
            <person name="Krasevec N."/>
            <person name="Kuo A."/>
            <person name="Kusch H."/>
            <person name="LaButti K."/>
            <person name="Lagendijk E.L."/>
            <person name="Lapidus A."/>
            <person name="Levasseur A."/>
            <person name="Lindquist E."/>
            <person name="Lipzen A."/>
            <person name="Logrieco A.F."/>
            <person name="MacCabe A."/>
            <person name="Maekelae M.R."/>
            <person name="Malavazi I."/>
            <person name="Melin P."/>
            <person name="Meyer V."/>
            <person name="Mielnichuk N."/>
            <person name="Miskei M."/>
            <person name="Molnar A.P."/>
            <person name="Mule G."/>
            <person name="Ngan C.Y."/>
            <person name="Orejas M."/>
            <person name="Orosz E."/>
            <person name="Ouedraogo J.P."/>
            <person name="Overkamp K.M."/>
            <person name="Park H.-S."/>
            <person name="Perrone G."/>
            <person name="Piumi F."/>
            <person name="Punt P.J."/>
            <person name="Ram A.F."/>
            <person name="Ramon A."/>
            <person name="Rauscher S."/>
            <person name="Record E."/>
            <person name="Riano-Pachon D.M."/>
            <person name="Robert V."/>
            <person name="Roehrig J."/>
            <person name="Ruller R."/>
            <person name="Salamov A."/>
            <person name="Salih N.S."/>
            <person name="Samson R.A."/>
            <person name="Sandor E."/>
            <person name="Sanguinetti M."/>
            <person name="Schuetze T."/>
            <person name="Sepcic K."/>
            <person name="Shelest E."/>
            <person name="Sherlock G."/>
            <person name="Sophianopoulou V."/>
            <person name="Squina F.M."/>
            <person name="Sun H."/>
            <person name="Susca A."/>
            <person name="Todd R.B."/>
            <person name="Tsang A."/>
            <person name="Unkles S.E."/>
            <person name="van de Wiele N."/>
            <person name="van Rossen-Uffink D."/>
            <person name="Oliveira J.V."/>
            <person name="Vesth T.C."/>
            <person name="Visser J."/>
            <person name="Yu J.-H."/>
            <person name="Zhou M."/>
            <person name="Andersen M.R."/>
            <person name="Archer D.B."/>
            <person name="Baker S.E."/>
            <person name="Benoit I."/>
            <person name="Brakhage A.A."/>
            <person name="Braus G.H."/>
            <person name="Fischer R."/>
            <person name="Frisvad J.C."/>
            <person name="Goldman G.H."/>
            <person name="Houbraken J."/>
            <person name="Oakley B."/>
            <person name="Pocsi I."/>
            <person name="Scazzocchio C."/>
            <person name="Seiboth B."/>
            <person name="vanKuyk P.A."/>
            <person name="Wortman J."/>
            <person name="Dyer P.S."/>
            <person name="Grigoriev I.V."/>
        </authorList>
    </citation>
    <scope>NUCLEOTIDE SEQUENCE [LARGE SCALE GENOMIC DNA]</scope>
    <source>
        <strain evidence="10">CBS 583.65</strain>
    </source>
</reference>
<proteinExistence type="inferred from homology"/>
<keyword evidence="10" id="KW-1185">Reference proteome</keyword>
<dbReference type="GO" id="GO:0046556">
    <property type="term" value="F:alpha-L-arabinofuranosidase activity"/>
    <property type="evidence" value="ECO:0007669"/>
    <property type="project" value="UniProtKB-EC"/>
</dbReference>
<dbReference type="InterPro" id="IPR013780">
    <property type="entry name" value="Glyco_hydro_b"/>
</dbReference>
<dbReference type="GO" id="GO:0031222">
    <property type="term" value="P:arabinan catabolic process"/>
    <property type="evidence" value="ECO:0007669"/>
    <property type="project" value="UniProtKB-UniPathway"/>
</dbReference>
<dbReference type="PANTHER" id="PTHR31776:SF0">
    <property type="entry name" value="ALPHA-L-ARABINOFURANOSIDASE 1"/>
    <property type="match status" value="1"/>
</dbReference>
<dbReference type="OrthoDB" id="406864at2759"/>
<dbReference type="UniPathway" id="UPA00667"/>
<dbReference type="Pfam" id="PF06964">
    <property type="entry name" value="Alpha-L-AF_C"/>
    <property type="match status" value="1"/>
</dbReference>
<evidence type="ECO:0000256" key="1">
    <source>
        <dbReference type="ARBA" id="ARBA00001462"/>
    </source>
</evidence>
<comment type="similarity">
    <text evidence="3">Belongs to the glycosyl hydrolase 51 family.</text>
</comment>